<evidence type="ECO:0000256" key="4">
    <source>
        <dbReference type="SAM" id="MobiDB-lite"/>
    </source>
</evidence>
<feature type="region of interest" description="Disordered" evidence="4">
    <location>
        <begin position="654"/>
        <end position="676"/>
    </location>
</feature>
<gene>
    <name evidence="6" type="ORF">ACFSBL_14475</name>
</gene>
<dbReference type="InterPro" id="IPR038729">
    <property type="entry name" value="Rad50/SbcC_AAA"/>
</dbReference>
<dbReference type="RefSeq" id="WP_256401035.1">
    <property type="nucleotide sequence ID" value="NZ_JANHJR010000003.1"/>
</dbReference>
<feature type="coiled-coil region" evidence="3">
    <location>
        <begin position="202"/>
        <end position="291"/>
    </location>
</feature>
<organism evidence="6 7">
    <name type="scientific">Haloarchaeobius litoreus</name>
    <dbReference type="NCBI Taxonomy" id="755306"/>
    <lineage>
        <taxon>Archaea</taxon>
        <taxon>Methanobacteriati</taxon>
        <taxon>Methanobacteriota</taxon>
        <taxon>Stenosarchaea group</taxon>
        <taxon>Halobacteria</taxon>
        <taxon>Halobacteriales</taxon>
        <taxon>Halorubellaceae</taxon>
        <taxon>Haloarchaeobius</taxon>
    </lineage>
</organism>
<dbReference type="Gene3D" id="3.40.50.300">
    <property type="entry name" value="P-loop containing nucleotide triphosphate hydrolases"/>
    <property type="match status" value="2"/>
</dbReference>
<name>A0ABD6DKP2_9EURY</name>
<evidence type="ECO:0000259" key="5">
    <source>
        <dbReference type="Pfam" id="PF13476"/>
    </source>
</evidence>
<keyword evidence="1 3" id="KW-0175">Coiled coil</keyword>
<dbReference type="SUPFAM" id="SSF52540">
    <property type="entry name" value="P-loop containing nucleoside triphosphate hydrolases"/>
    <property type="match status" value="2"/>
</dbReference>
<sequence length="676" mass="77176">MELIEIKLENFRQFRDESITFARGNESNITVVHGSNGSGKTTLLNAFTWLFYDKVDFDTRPERLASEGAMADAEVGESVTVSVRLRFEHEGTEYDACRTAVYKKQSSGDFDGEVDDMDLDVKLKRGDQWQPRGNPENTLDQVIPERLSGLFFFDGEDIDELAGIDNQDRIQEAIENIMGLTILERATRHLDTVAGRFESEVSENASEELSALIEEKQTVEEEVEELKRSREDTQRAKSRVEQEIQDLEQRLEAFDDSARLQQQRKQYQETIDDLEEDVEQLNAEIREEISNHGFVPLAMPLIRDTAEELDAMREEGVIPSELSNSFIDSLLEAEQCICGRALERGTEHYKQVQAMQGDTVADGVEQSALRTIGNLNHVSEIENSFFDKIDERIEERKELHDDIDGWVEKVDDISSELQDSEVTTESGLSIGDLEVELQAKKDERDELISEIGRIDEKTEQRNERVNSLEREIDEQEDERAEARVAKQRQKAAEEVRDQLDGSFTDLKDKVRKWANQNIQETFSEIASKDLIAEVTEEFELKISQEVGEERVEVDKSTGERQIASLAFIGSLVDIARNRYESESESEYFQGGIYPIVMDSPFGALDKDHRREVSRVIPTLANQVIVFATDSQWEGPVQEEMEPIIGQQYWLDFDPGKQDGKYPQTKIQTDAPVLRGD</sequence>
<dbReference type="InterPro" id="IPR027417">
    <property type="entry name" value="P-loop_NTPase"/>
</dbReference>
<protein>
    <submittedName>
        <fullName evidence="6">AAA family ATPase</fullName>
    </submittedName>
</protein>
<keyword evidence="7" id="KW-1185">Reference proteome</keyword>
<dbReference type="Proteomes" id="UP001597034">
    <property type="component" value="Unassembled WGS sequence"/>
</dbReference>
<evidence type="ECO:0000313" key="7">
    <source>
        <dbReference type="Proteomes" id="UP001597034"/>
    </source>
</evidence>
<evidence type="ECO:0000256" key="2">
    <source>
        <dbReference type="ARBA" id="ARBA00049666"/>
    </source>
</evidence>
<reference evidence="6 7" key="1">
    <citation type="journal article" date="2019" name="Int. J. Syst. Evol. Microbiol.">
        <title>The Global Catalogue of Microorganisms (GCM) 10K type strain sequencing project: providing services to taxonomists for standard genome sequencing and annotation.</title>
        <authorList>
            <consortium name="The Broad Institute Genomics Platform"/>
            <consortium name="The Broad Institute Genome Sequencing Center for Infectious Disease"/>
            <person name="Wu L."/>
            <person name="Ma J."/>
        </authorList>
    </citation>
    <scope>NUCLEOTIDE SEQUENCE [LARGE SCALE GENOMIC DNA]</scope>
    <source>
        <strain evidence="6 7">CGMCC 1.10390</strain>
    </source>
</reference>
<evidence type="ECO:0000256" key="3">
    <source>
        <dbReference type="SAM" id="Coils"/>
    </source>
</evidence>
<dbReference type="AlphaFoldDB" id="A0ABD6DKP2"/>
<comment type="similarity">
    <text evidence="2">Belongs to the Sph1/Sph2 family.</text>
</comment>
<comment type="caution">
    <text evidence="6">The sequence shown here is derived from an EMBL/GenBank/DDBJ whole genome shotgun (WGS) entry which is preliminary data.</text>
</comment>
<evidence type="ECO:0000256" key="1">
    <source>
        <dbReference type="ARBA" id="ARBA00023054"/>
    </source>
</evidence>
<accession>A0ABD6DKP2</accession>
<dbReference type="Pfam" id="PF13476">
    <property type="entry name" value="AAA_23"/>
    <property type="match status" value="1"/>
</dbReference>
<proteinExistence type="inferred from homology"/>
<feature type="coiled-coil region" evidence="3">
    <location>
        <begin position="430"/>
        <end position="492"/>
    </location>
</feature>
<evidence type="ECO:0000313" key="6">
    <source>
        <dbReference type="EMBL" id="MFD1646894.1"/>
    </source>
</evidence>
<feature type="domain" description="Rad50/SbcC-type AAA" evidence="5">
    <location>
        <begin position="5"/>
        <end position="285"/>
    </location>
</feature>
<dbReference type="PANTHER" id="PTHR32114:SF2">
    <property type="entry name" value="ABC TRANSPORTER ABCH.3"/>
    <property type="match status" value="1"/>
</dbReference>
<dbReference type="PANTHER" id="PTHR32114">
    <property type="entry name" value="ABC TRANSPORTER ABCH.3"/>
    <property type="match status" value="1"/>
</dbReference>
<dbReference type="EMBL" id="JBHUDO010000003">
    <property type="protein sequence ID" value="MFD1646894.1"/>
    <property type="molecule type" value="Genomic_DNA"/>
</dbReference>